<accession>G3I9K5</accession>
<evidence type="ECO:0000313" key="2">
    <source>
        <dbReference type="Proteomes" id="UP000001075"/>
    </source>
</evidence>
<organism evidence="1 2">
    <name type="scientific">Cricetulus griseus</name>
    <name type="common">Chinese hamster</name>
    <name type="synonym">Cricetulus barabensis griseus</name>
    <dbReference type="NCBI Taxonomy" id="10029"/>
    <lineage>
        <taxon>Eukaryota</taxon>
        <taxon>Metazoa</taxon>
        <taxon>Chordata</taxon>
        <taxon>Craniata</taxon>
        <taxon>Vertebrata</taxon>
        <taxon>Euteleostomi</taxon>
        <taxon>Mammalia</taxon>
        <taxon>Eutheria</taxon>
        <taxon>Euarchontoglires</taxon>
        <taxon>Glires</taxon>
        <taxon>Rodentia</taxon>
        <taxon>Myomorpha</taxon>
        <taxon>Muroidea</taxon>
        <taxon>Cricetidae</taxon>
        <taxon>Cricetinae</taxon>
        <taxon>Cricetulus</taxon>
    </lineage>
</organism>
<proteinExistence type="predicted"/>
<dbReference type="EMBL" id="JH001612">
    <property type="protein sequence ID" value="EGV92000.1"/>
    <property type="molecule type" value="Genomic_DNA"/>
</dbReference>
<protein>
    <submittedName>
        <fullName evidence="1">Uncharacterized protein</fullName>
    </submittedName>
</protein>
<dbReference type="InParanoid" id="G3I9K5"/>
<gene>
    <name evidence="1" type="ORF">I79_020254</name>
</gene>
<sequence>MKNKKPQRLILGFKLQAEDQKRKAANPSFYLYLRLKRLILLPLLRVTGDS</sequence>
<dbReference type="AlphaFoldDB" id="G3I9K5"/>
<reference evidence="2" key="1">
    <citation type="journal article" date="2011" name="Nat. Biotechnol.">
        <title>The genomic sequence of the Chinese hamster ovary (CHO)-K1 cell line.</title>
        <authorList>
            <person name="Xu X."/>
            <person name="Nagarajan H."/>
            <person name="Lewis N.E."/>
            <person name="Pan S."/>
            <person name="Cai Z."/>
            <person name="Liu X."/>
            <person name="Chen W."/>
            <person name="Xie M."/>
            <person name="Wang W."/>
            <person name="Hammond S."/>
            <person name="Andersen M.R."/>
            <person name="Neff N."/>
            <person name="Passarelli B."/>
            <person name="Koh W."/>
            <person name="Fan H.C."/>
            <person name="Wang J."/>
            <person name="Gui Y."/>
            <person name="Lee K.H."/>
            <person name="Betenbaugh M.J."/>
            <person name="Quake S.R."/>
            <person name="Famili I."/>
            <person name="Palsson B.O."/>
            <person name="Wang J."/>
        </authorList>
    </citation>
    <scope>NUCLEOTIDE SEQUENCE [LARGE SCALE GENOMIC DNA]</scope>
    <source>
        <strain evidence="2">CHO K1 cell line</strain>
    </source>
</reference>
<dbReference type="Proteomes" id="UP000001075">
    <property type="component" value="Unassembled WGS sequence"/>
</dbReference>
<evidence type="ECO:0000313" key="1">
    <source>
        <dbReference type="EMBL" id="EGV92000.1"/>
    </source>
</evidence>
<name>G3I9K5_CRIGR</name>